<comment type="caution">
    <text evidence="1">The sequence shown here is derived from an EMBL/GenBank/DDBJ whole genome shotgun (WGS) entry which is preliminary data.</text>
</comment>
<sequence length="79" mass="9146">MQQNFLEQIAPASLKKESNYLQIGEKLSRTFFAFEYPAYLHAGWLEPIINIDIDLDISLFVYPEESGVILKNLQKQVAR</sequence>
<feature type="non-terminal residue" evidence="1">
    <location>
        <position position="79"/>
    </location>
</feature>
<gene>
    <name evidence="1" type="ORF">COX44_01605</name>
</gene>
<dbReference type="AlphaFoldDB" id="A0A2G9YD05"/>
<protein>
    <submittedName>
        <fullName evidence="1">Uncharacterized protein</fullName>
    </submittedName>
</protein>
<evidence type="ECO:0000313" key="1">
    <source>
        <dbReference type="EMBL" id="PIP17115.1"/>
    </source>
</evidence>
<dbReference type="Proteomes" id="UP000231480">
    <property type="component" value="Unassembled WGS sequence"/>
</dbReference>
<evidence type="ECO:0000313" key="2">
    <source>
        <dbReference type="Proteomes" id="UP000231480"/>
    </source>
</evidence>
<name>A0A2G9YD05_9BACT</name>
<reference evidence="1 2" key="1">
    <citation type="submission" date="2017-09" db="EMBL/GenBank/DDBJ databases">
        <title>Depth-based differentiation of microbial function through sediment-hosted aquifers and enrichment of novel symbionts in the deep terrestrial subsurface.</title>
        <authorList>
            <person name="Probst A.J."/>
            <person name="Ladd B."/>
            <person name="Jarett J.K."/>
            <person name="Geller-Mcgrath D.E."/>
            <person name="Sieber C.M."/>
            <person name="Emerson J.B."/>
            <person name="Anantharaman K."/>
            <person name="Thomas B.C."/>
            <person name="Malmstrom R."/>
            <person name="Stieglmeier M."/>
            <person name="Klingl A."/>
            <person name="Woyke T."/>
            <person name="Ryan C.M."/>
            <person name="Banfield J.F."/>
        </authorList>
    </citation>
    <scope>NUCLEOTIDE SEQUENCE [LARGE SCALE GENOMIC DNA]</scope>
    <source>
        <strain evidence="1">CG23_combo_of_CG06-09_8_20_14_all_37_13</strain>
    </source>
</reference>
<proteinExistence type="predicted"/>
<organism evidence="1 2">
    <name type="scientific">Candidatus Portnoybacteria bacterium CG23_combo_of_CG06-09_8_20_14_all_37_13</name>
    <dbReference type="NCBI Taxonomy" id="1974819"/>
    <lineage>
        <taxon>Bacteria</taxon>
        <taxon>Candidatus Portnoyibacteriota</taxon>
    </lineage>
</organism>
<dbReference type="EMBL" id="PCRH01000037">
    <property type="protein sequence ID" value="PIP17115.1"/>
    <property type="molecule type" value="Genomic_DNA"/>
</dbReference>
<accession>A0A2G9YD05</accession>